<accession>A0ABQ1HY41</accession>
<dbReference type="PRINTS" id="PR00344">
    <property type="entry name" value="BCTRLSENSOR"/>
</dbReference>
<dbReference type="SMART" id="SM00387">
    <property type="entry name" value="HATPase_c"/>
    <property type="match status" value="1"/>
</dbReference>
<proteinExistence type="predicted"/>
<dbReference type="SUPFAM" id="SSF47384">
    <property type="entry name" value="Homodimeric domain of signal transducing histidine kinase"/>
    <property type="match status" value="1"/>
</dbReference>
<dbReference type="EC" id="2.7.13.3" evidence="2"/>
<dbReference type="InterPro" id="IPR036890">
    <property type="entry name" value="HATPase_C_sf"/>
</dbReference>
<evidence type="ECO:0000313" key="6">
    <source>
        <dbReference type="EMBL" id="GGA94064.1"/>
    </source>
</evidence>
<dbReference type="PROSITE" id="PS50109">
    <property type="entry name" value="HIS_KIN"/>
    <property type="match status" value="1"/>
</dbReference>
<dbReference type="Pfam" id="PF02518">
    <property type="entry name" value="HATPase_c"/>
    <property type="match status" value="1"/>
</dbReference>
<comment type="caution">
    <text evidence="6">The sequence shown here is derived from an EMBL/GenBank/DDBJ whole genome shotgun (WGS) entry which is preliminary data.</text>
</comment>
<dbReference type="Proteomes" id="UP000651977">
    <property type="component" value="Unassembled WGS sequence"/>
</dbReference>
<dbReference type="InterPro" id="IPR003661">
    <property type="entry name" value="HisK_dim/P_dom"/>
</dbReference>
<keyword evidence="3" id="KW-0597">Phosphoprotein</keyword>
<gene>
    <name evidence="6" type="ORF">GCM10007414_03430</name>
</gene>
<keyword evidence="4" id="KW-1133">Transmembrane helix</keyword>
<dbReference type="InterPro" id="IPR004358">
    <property type="entry name" value="Sig_transdc_His_kin-like_C"/>
</dbReference>
<dbReference type="EMBL" id="BMDY01000002">
    <property type="protein sequence ID" value="GGA94064.1"/>
    <property type="molecule type" value="Genomic_DNA"/>
</dbReference>
<reference evidence="7" key="1">
    <citation type="journal article" date="2019" name="Int. J. Syst. Evol. Microbiol.">
        <title>The Global Catalogue of Microorganisms (GCM) 10K type strain sequencing project: providing services to taxonomists for standard genome sequencing and annotation.</title>
        <authorList>
            <consortium name="The Broad Institute Genomics Platform"/>
            <consortium name="The Broad Institute Genome Sequencing Center for Infectious Disease"/>
            <person name="Wu L."/>
            <person name="Ma J."/>
        </authorList>
    </citation>
    <scope>NUCLEOTIDE SEQUENCE [LARGE SCALE GENOMIC DNA]</scope>
    <source>
        <strain evidence="7">CGMCC 1.10131</strain>
    </source>
</reference>
<feature type="domain" description="Histidine kinase" evidence="5">
    <location>
        <begin position="381"/>
        <end position="612"/>
    </location>
</feature>
<evidence type="ECO:0000256" key="2">
    <source>
        <dbReference type="ARBA" id="ARBA00012438"/>
    </source>
</evidence>
<keyword evidence="7" id="KW-1185">Reference proteome</keyword>
<dbReference type="InterPro" id="IPR003594">
    <property type="entry name" value="HATPase_dom"/>
</dbReference>
<comment type="catalytic activity">
    <reaction evidence="1">
        <text>ATP + protein L-histidine = ADP + protein N-phospho-L-histidine.</text>
        <dbReference type="EC" id="2.7.13.3"/>
    </reaction>
</comment>
<dbReference type="InterPro" id="IPR036097">
    <property type="entry name" value="HisK_dim/P_sf"/>
</dbReference>
<keyword evidence="4" id="KW-0812">Transmembrane</keyword>
<dbReference type="CDD" id="cd00082">
    <property type="entry name" value="HisKA"/>
    <property type="match status" value="1"/>
</dbReference>
<evidence type="ECO:0000259" key="5">
    <source>
        <dbReference type="PROSITE" id="PS50109"/>
    </source>
</evidence>
<protein>
    <recommendedName>
        <fullName evidence="2">histidine kinase</fullName>
        <ecNumber evidence="2">2.7.13.3</ecNumber>
    </recommendedName>
</protein>
<dbReference type="Gene3D" id="1.10.287.130">
    <property type="match status" value="1"/>
</dbReference>
<evidence type="ECO:0000256" key="3">
    <source>
        <dbReference type="ARBA" id="ARBA00022553"/>
    </source>
</evidence>
<keyword evidence="4" id="KW-0472">Membrane</keyword>
<feature type="transmembrane region" description="Helical" evidence="4">
    <location>
        <begin position="272"/>
        <end position="293"/>
    </location>
</feature>
<name>A0ABQ1HY41_9ALTE</name>
<dbReference type="Gene3D" id="3.30.565.10">
    <property type="entry name" value="Histidine kinase-like ATPase, C-terminal domain"/>
    <property type="match status" value="1"/>
</dbReference>
<dbReference type="SUPFAM" id="SSF55874">
    <property type="entry name" value="ATPase domain of HSP90 chaperone/DNA topoisomerase II/histidine kinase"/>
    <property type="match status" value="1"/>
</dbReference>
<evidence type="ECO:0000256" key="1">
    <source>
        <dbReference type="ARBA" id="ARBA00000085"/>
    </source>
</evidence>
<organism evidence="6 7">
    <name type="scientific">Agarivorans gilvus</name>
    <dbReference type="NCBI Taxonomy" id="680279"/>
    <lineage>
        <taxon>Bacteria</taxon>
        <taxon>Pseudomonadati</taxon>
        <taxon>Pseudomonadota</taxon>
        <taxon>Gammaproteobacteria</taxon>
        <taxon>Alteromonadales</taxon>
        <taxon>Alteromonadaceae</taxon>
        <taxon>Agarivorans</taxon>
    </lineage>
</organism>
<dbReference type="InterPro" id="IPR005467">
    <property type="entry name" value="His_kinase_dom"/>
</dbReference>
<evidence type="ECO:0000256" key="4">
    <source>
        <dbReference type="SAM" id="Phobius"/>
    </source>
</evidence>
<evidence type="ECO:0000313" key="7">
    <source>
        <dbReference type="Proteomes" id="UP000651977"/>
    </source>
</evidence>
<sequence>MLLGGSTAYISYYYIREQAMRFASEIAKEKIQSVINLQKPAFSVSSHITSDSNMLDTVFADSENSFINEIKINALIENSLAHYFSLDGLSSISLILNEGRSYSLSIEVEMADIDWLEFQHQLTECPSFSESQLCWPGIQNNINSKSQHKKVIPAIKKVYRLNEQSMQEEHIGYLYMAFSTLSYRKMLKQESDDDLPLLVLDQNNQVIFYDRSELTGHTVPSNLLPKQNDLPYKTNIDGQAFYLVGHASKISGWRFLILVPEQQILQGMYQTLTIAGALTLLSLVSILFAWLNVRRRVLKPLQQLSMAMRDTAPSRSSYRENQHQLKEIHTLFYWYNKYVDIVEHRDKQAEQLRAAYDELTHTQEQLIESEKMAALGKLVAGVAHEINTPLGVSLTSLSYSQGLHQTLQEQFSNETLKRSDLENFLERSQQGVDIAINNLNRASELVKTFKKVASDQHVEELRRFSLADYLANTVTSLAPKLKQQNVVIKWTCDENIMLESYPGLLWQVFSNLVMNSLIHGYEHKEKGTISIQVETLDDWLKIIYQDDGCGMSDEVRNSIFLPFYTTKRHTGGTGLGMHIVYNMISQKLQGSISCESQLGQGTTFEITLPLNAKH</sequence>
<dbReference type="PANTHER" id="PTHR43065">
    <property type="entry name" value="SENSOR HISTIDINE KINASE"/>
    <property type="match status" value="1"/>
</dbReference>